<sequence>MDNDAPRPPSQNAVPVDDFISRHVDSTAAPDSPAPQVPVSDPPPESDLVSPDMIHPLIRNRPLESAEDIAAWIAERRSRYPTEANIRRKAAEEKAAAVSKRPRLETSPDANPLGALAAYGAPSDSDSNSESSDAGSDHSPPTVAPAKSTVYTPFRPSGLGPSEDRRKLRVCRYYARGNCNQGAACPFAHPASMNPVEESSVQTTDAQPTMLLARLMAKDIERENRRVLQCIEYILDRNFLDVPSQPRTFS</sequence>
<protein>
    <recommendedName>
        <fullName evidence="6">C3H1-type domain-containing protein</fullName>
    </recommendedName>
</protein>
<dbReference type="GO" id="GO:0003723">
    <property type="term" value="F:RNA binding"/>
    <property type="evidence" value="ECO:0007669"/>
    <property type="project" value="InterPro"/>
</dbReference>
<dbReference type="InterPro" id="IPR039136">
    <property type="entry name" value="NUFIP1-like"/>
</dbReference>
<dbReference type="Pfam" id="PF10453">
    <property type="entry name" value="NUFIP1"/>
    <property type="match status" value="1"/>
</dbReference>
<comment type="caution">
    <text evidence="7">The sequence shown here is derived from an EMBL/GenBank/DDBJ whole genome shotgun (WGS) entry which is preliminary data.</text>
</comment>
<keyword evidence="1 4" id="KW-0479">Metal-binding</keyword>
<dbReference type="Gene3D" id="3.30.1370.210">
    <property type="match status" value="1"/>
</dbReference>
<feature type="compositionally biased region" description="Low complexity" evidence="5">
    <location>
        <begin position="123"/>
        <end position="139"/>
    </location>
</feature>
<dbReference type="InterPro" id="IPR019496">
    <property type="entry name" value="NUFIP1_cons_dom"/>
</dbReference>
<dbReference type="PANTHER" id="PTHR13309">
    <property type="entry name" value="NUCLEAR FRAGILE X MENTAL RETARDATION PROTEIN INTERACTING PROTEIN 1"/>
    <property type="match status" value="1"/>
</dbReference>
<keyword evidence="2 4" id="KW-0863">Zinc-finger</keyword>
<dbReference type="GO" id="GO:0005634">
    <property type="term" value="C:nucleus"/>
    <property type="evidence" value="ECO:0007669"/>
    <property type="project" value="TreeGrafter"/>
</dbReference>
<dbReference type="OrthoDB" id="273070at2759"/>
<dbReference type="Pfam" id="PF00642">
    <property type="entry name" value="zf-CCCH"/>
    <property type="match status" value="1"/>
</dbReference>
<dbReference type="Proteomes" id="UP001140094">
    <property type="component" value="Unassembled WGS sequence"/>
</dbReference>
<name>A0A9W8I1Q7_9FUNG</name>
<dbReference type="PROSITE" id="PS50103">
    <property type="entry name" value="ZF_C3H1"/>
    <property type="match status" value="1"/>
</dbReference>
<evidence type="ECO:0000259" key="6">
    <source>
        <dbReference type="PROSITE" id="PS50103"/>
    </source>
</evidence>
<feature type="compositionally biased region" description="Pro residues" evidence="5">
    <location>
        <begin position="32"/>
        <end position="45"/>
    </location>
</feature>
<keyword evidence="8" id="KW-1185">Reference proteome</keyword>
<dbReference type="EMBL" id="JANBUO010000737">
    <property type="protein sequence ID" value="KAJ2801909.1"/>
    <property type="molecule type" value="Genomic_DNA"/>
</dbReference>
<dbReference type="GO" id="GO:0008270">
    <property type="term" value="F:zinc ion binding"/>
    <property type="evidence" value="ECO:0007669"/>
    <property type="project" value="UniProtKB-KW"/>
</dbReference>
<dbReference type="InterPro" id="IPR000571">
    <property type="entry name" value="Znf_CCCH"/>
</dbReference>
<evidence type="ECO:0000256" key="3">
    <source>
        <dbReference type="ARBA" id="ARBA00022833"/>
    </source>
</evidence>
<evidence type="ECO:0000313" key="7">
    <source>
        <dbReference type="EMBL" id="KAJ2801909.1"/>
    </source>
</evidence>
<dbReference type="SUPFAM" id="SSF90229">
    <property type="entry name" value="CCCH zinc finger"/>
    <property type="match status" value="1"/>
</dbReference>
<feature type="zinc finger region" description="C3H1-type" evidence="4">
    <location>
        <begin position="165"/>
        <end position="192"/>
    </location>
</feature>
<evidence type="ECO:0000256" key="4">
    <source>
        <dbReference type="PROSITE-ProRule" id="PRU00723"/>
    </source>
</evidence>
<keyword evidence="3 4" id="KW-0862">Zinc</keyword>
<evidence type="ECO:0000256" key="5">
    <source>
        <dbReference type="SAM" id="MobiDB-lite"/>
    </source>
</evidence>
<accession>A0A9W8I1Q7</accession>
<feature type="region of interest" description="Disordered" evidence="5">
    <location>
        <begin position="91"/>
        <end position="162"/>
    </location>
</feature>
<dbReference type="InterPro" id="IPR036855">
    <property type="entry name" value="Znf_CCCH_sf"/>
</dbReference>
<organism evidence="7 8">
    <name type="scientific">Coemansia guatemalensis</name>
    <dbReference type="NCBI Taxonomy" id="2761395"/>
    <lineage>
        <taxon>Eukaryota</taxon>
        <taxon>Fungi</taxon>
        <taxon>Fungi incertae sedis</taxon>
        <taxon>Zoopagomycota</taxon>
        <taxon>Kickxellomycotina</taxon>
        <taxon>Kickxellomycetes</taxon>
        <taxon>Kickxellales</taxon>
        <taxon>Kickxellaceae</taxon>
        <taxon>Coemansia</taxon>
    </lineage>
</organism>
<dbReference type="AlphaFoldDB" id="A0A9W8I1Q7"/>
<evidence type="ECO:0000256" key="2">
    <source>
        <dbReference type="ARBA" id="ARBA00022771"/>
    </source>
</evidence>
<dbReference type="SMART" id="SM00356">
    <property type="entry name" value="ZnF_C3H1"/>
    <property type="match status" value="1"/>
</dbReference>
<evidence type="ECO:0000313" key="8">
    <source>
        <dbReference type="Proteomes" id="UP001140094"/>
    </source>
</evidence>
<feature type="domain" description="C3H1-type" evidence="6">
    <location>
        <begin position="165"/>
        <end position="192"/>
    </location>
</feature>
<evidence type="ECO:0000256" key="1">
    <source>
        <dbReference type="ARBA" id="ARBA00022723"/>
    </source>
</evidence>
<reference evidence="7" key="1">
    <citation type="submission" date="2022-07" db="EMBL/GenBank/DDBJ databases">
        <title>Phylogenomic reconstructions and comparative analyses of Kickxellomycotina fungi.</title>
        <authorList>
            <person name="Reynolds N.K."/>
            <person name="Stajich J.E."/>
            <person name="Barry K."/>
            <person name="Grigoriev I.V."/>
            <person name="Crous P."/>
            <person name="Smith M.E."/>
        </authorList>
    </citation>
    <scope>NUCLEOTIDE SEQUENCE</scope>
    <source>
        <strain evidence="7">NRRL 1565</strain>
    </source>
</reference>
<dbReference type="GO" id="GO:0000492">
    <property type="term" value="P:box C/D snoRNP assembly"/>
    <property type="evidence" value="ECO:0007669"/>
    <property type="project" value="TreeGrafter"/>
</dbReference>
<proteinExistence type="predicted"/>
<dbReference type="PANTHER" id="PTHR13309:SF0">
    <property type="entry name" value="FMR1-INTERACTING PROTEIN NUFIP1"/>
    <property type="match status" value="1"/>
</dbReference>
<gene>
    <name evidence="7" type="ORF">H4R20_003490</name>
</gene>
<feature type="region of interest" description="Disordered" evidence="5">
    <location>
        <begin position="1"/>
        <end position="54"/>
    </location>
</feature>